<name>A0A397SD58_9GLOM</name>
<accession>A0A397SD58</accession>
<comment type="caution">
    <text evidence="1">The sequence shown here is derived from an EMBL/GenBank/DDBJ whole genome shotgun (WGS) entry which is preliminary data.</text>
</comment>
<gene>
    <name evidence="1" type="ORF">C1645_833072</name>
</gene>
<reference evidence="1 2" key="1">
    <citation type="submission" date="2018-06" db="EMBL/GenBank/DDBJ databases">
        <title>Comparative genomics reveals the genomic features of Rhizophagus irregularis, R. cerebriforme, R. diaphanum and Gigaspora rosea, and their symbiotic lifestyle signature.</title>
        <authorList>
            <person name="Morin E."/>
            <person name="San Clemente H."/>
            <person name="Chen E.C.H."/>
            <person name="De La Providencia I."/>
            <person name="Hainaut M."/>
            <person name="Kuo A."/>
            <person name="Kohler A."/>
            <person name="Murat C."/>
            <person name="Tang N."/>
            <person name="Roy S."/>
            <person name="Loubradou J."/>
            <person name="Henrissat B."/>
            <person name="Grigoriev I.V."/>
            <person name="Corradi N."/>
            <person name="Roux C."/>
            <person name="Martin F.M."/>
        </authorList>
    </citation>
    <scope>NUCLEOTIDE SEQUENCE [LARGE SCALE GENOMIC DNA]</scope>
    <source>
        <strain evidence="1 2">DAOM 227022</strain>
    </source>
</reference>
<sequence>MGKLCFVLSETGMSFDDIKSHTASAVAKSGGATYKNFFSIHDGFYKCDKMTSSLNISETIPT</sequence>
<keyword evidence="2" id="KW-1185">Reference proteome</keyword>
<dbReference type="EMBL" id="QKYT01000533">
    <property type="protein sequence ID" value="RIA83918.1"/>
    <property type="molecule type" value="Genomic_DNA"/>
</dbReference>
<protein>
    <submittedName>
        <fullName evidence="1">Uncharacterized protein</fullName>
    </submittedName>
</protein>
<dbReference type="OrthoDB" id="2307161at2759"/>
<evidence type="ECO:0000313" key="2">
    <source>
        <dbReference type="Proteomes" id="UP000265703"/>
    </source>
</evidence>
<organism evidence="1 2">
    <name type="scientific">Glomus cerebriforme</name>
    <dbReference type="NCBI Taxonomy" id="658196"/>
    <lineage>
        <taxon>Eukaryota</taxon>
        <taxon>Fungi</taxon>
        <taxon>Fungi incertae sedis</taxon>
        <taxon>Mucoromycota</taxon>
        <taxon>Glomeromycotina</taxon>
        <taxon>Glomeromycetes</taxon>
        <taxon>Glomerales</taxon>
        <taxon>Glomeraceae</taxon>
        <taxon>Glomus</taxon>
    </lineage>
</organism>
<dbReference type="AlphaFoldDB" id="A0A397SD58"/>
<proteinExistence type="predicted"/>
<evidence type="ECO:0000313" key="1">
    <source>
        <dbReference type="EMBL" id="RIA83918.1"/>
    </source>
</evidence>
<dbReference type="Proteomes" id="UP000265703">
    <property type="component" value="Unassembled WGS sequence"/>
</dbReference>